<dbReference type="GO" id="GO:0006355">
    <property type="term" value="P:regulation of DNA-templated transcription"/>
    <property type="evidence" value="ECO:0007669"/>
    <property type="project" value="InterPro"/>
</dbReference>
<evidence type="ECO:0000259" key="2">
    <source>
        <dbReference type="PROSITE" id="PS50110"/>
    </source>
</evidence>
<dbReference type="OrthoDB" id="7187989at2"/>
<dbReference type="SMART" id="SM00448">
    <property type="entry name" value="REC"/>
    <property type="match status" value="1"/>
</dbReference>
<dbReference type="SUPFAM" id="SSF52172">
    <property type="entry name" value="CheY-like"/>
    <property type="match status" value="1"/>
</dbReference>
<dbReference type="Gene3D" id="1.10.10.10">
    <property type="entry name" value="Winged helix-like DNA-binding domain superfamily/Winged helix DNA-binding domain"/>
    <property type="match status" value="1"/>
</dbReference>
<dbReference type="Pfam" id="PF09339">
    <property type="entry name" value="HTH_IclR"/>
    <property type="match status" value="1"/>
</dbReference>
<dbReference type="CDD" id="cd00090">
    <property type="entry name" value="HTH_ARSR"/>
    <property type="match status" value="1"/>
</dbReference>
<dbReference type="Gene3D" id="3.40.50.2300">
    <property type="match status" value="1"/>
</dbReference>
<proteinExistence type="predicted"/>
<organism evidence="3 4">
    <name type="scientific">Labedella endophytica</name>
    <dbReference type="NCBI Taxonomy" id="1523160"/>
    <lineage>
        <taxon>Bacteria</taxon>
        <taxon>Bacillati</taxon>
        <taxon>Actinomycetota</taxon>
        <taxon>Actinomycetes</taxon>
        <taxon>Micrococcales</taxon>
        <taxon>Microbacteriaceae</taxon>
        <taxon>Labedella</taxon>
    </lineage>
</organism>
<dbReference type="GO" id="GO:0003677">
    <property type="term" value="F:DNA binding"/>
    <property type="evidence" value="ECO:0007669"/>
    <property type="project" value="InterPro"/>
</dbReference>
<keyword evidence="1" id="KW-0597">Phosphoprotein</keyword>
<name>A0A433JS66_9MICO</name>
<dbReference type="InterPro" id="IPR005471">
    <property type="entry name" value="Tscrpt_reg_IclR_N"/>
</dbReference>
<dbReference type="InterPro" id="IPR001789">
    <property type="entry name" value="Sig_transdc_resp-reg_receiver"/>
</dbReference>
<keyword evidence="4" id="KW-1185">Reference proteome</keyword>
<dbReference type="InterPro" id="IPR011991">
    <property type="entry name" value="ArsR-like_HTH"/>
</dbReference>
<dbReference type="AlphaFoldDB" id="A0A433JS66"/>
<dbReference type="PANTHER" id="PTHR45526:SF1">
    <property type="entry name" value="TRANSCRIPTIONAL REGULATORY PROTEIN DCUR-RELATED"/>
    <property type="match status" value="1"/>
</dbReference>
<evidence type="ECO:0000313" key="3">
    <source>
        <dbReference type="EMBL" id="RUR01030.1"/>
    </source>
</evidence>
<dbReference type="EMBL" id="RZGZ01000002">
    <property type="protein sequence ID" value="RUR01030.1"/>
    <property type="molecule type" value="Genomic_DNA"/>
</dbReference>
<dbReference type="RefSeq" id="WP_127048094.1">
    <property type="nucleotide sequence ID" value="NZ_RZGZ01000002.1"/>
</dbReference>
<feature type="modified residue" description="4-aspartylphosphate" evidence="1">
    <location>
        <position position="56"/>
    </location>
</feature>
<dbReference type="Pfam" id="PF00072">
    <property type="entry name" value="Response_reg"/>
    <property type="match status" value="1"/>
</dbReference>
<feature type="domain" description="Response regulatory" evidence="2">
    <location>
        <begin position="6"/>
        <end position="122"/>
    </location>
</feature>
<accession>A0A433JS66</accession>
<dbReference type="InterPro" id="IPR036388">
    <property type="entry name" value="WH-like_DNA-bd_sf"/>
</dbReference>
<dbReference type="Proteomes" id="UP000274909">
    <property type="component" value="Unassembled WGS sequence"/>
</dbReference>
<dbReference type="GO" id="GO:0000156">
    <property type="term" value="F:phosphorelay response regulator activity"/>
    <property type="evidence" value="ECO:0007669"/>
    <property type="project" value="TreeGrafter"/>
</dbReference>
<protein>
    <submittedName>
        <fullName evidence="3">Response regulator</fullName>
    </submittedName>
</protein>
<reference evidence="3 4" key="1">
    <citation type="submission" date="2018-12" db="EMBL/GenBank/DDBJ databases">
        <authorList>
            <person name="Li F."/>
        </authorList>
    </citation>
    <scope>NUCLEOTIDE SEQUENCE [LARGE SCALE GENOMIC DNA]</scope>
    <source>
        <strain evidence="3 4">EGI 6500705</strain>
    </source>
</reference>
<dbReference type="InterPro" id="IPR011006">
    <property type="entry name" value="CheY-like_superfamily"/>
</dbReference>
<dbReference type="PANTHER" id="PTHR45526">
    <property type="entry name" value="TRANSCRIPTIONAL REGULATORY PROTEIN DPIA"/>
    <property type="match status" value="1"/>
</dbReference>
<dbReference type="SUPFAM" id="SSF46785">
    <property type="entry name" value="Winged helix' DNA-binding domain"/>
    <property type="match status" value="1"/>
</dbReference>
<dbReference type="PROSITE" id="PS50110">
    <property type="entry name" value="RESPONSE_REGULATORY"/>
    <property type="match status" value="1"/>
</dbReference>
<sequence length="245" mass="26449">MSDPIRVLVVDDDRGARGLHCGYVAETPGFAVAGTSSTGEEALAQISRGVDLILLDMRLPDISGIEVLHRLRTLGEGGPDVLVISSSRDQTTVRQALAAHVVGYLSKPFTRAALQDRLQTYRENRSRFVDMSHERPLGQGEIDRLLASGGIVVKGPSTDRTVRLPKGLAEPTLARVLDVLDPVTPQSTRQVAAACGLSQPTAHRYLAHLVDAGVIDRSHRYGRQGRPQVLYRLAPSAPPQSGQAR</sequence>
<evidence type="ECO:0000313" key="4">
    <source>
        <dbReference type="Proteomes" id="UP000274909"/>
    </source>
</evidence>
<dbReference type="InterPro" id="IPR051271">
    <property type="entry name" value="2C-system_Tx_regulators"/>
</dbReference>
<evidence type="ECO:0000256" key="1">
    <source>
        <dbReference type="PROSITE-ProRule" id="PRU00169"/>
    </source>
</evidence>
<comment type="caution">
    <text evidence="3">The sequence shown here is derived from an EMBL/GenBank/DDBJ whole genome shotgun (WGS) entry which is preliminary data.</text>
</comment>
<dbReference type="InterPro" id="IPR036390">
    <property type="entry name" value="WH_DNA-bd_sf"/>
</dbReference>
<gene>
    <name evidence="3" type="ORF">ELQ94_05720</name>
</gene>